<dbReference type="Pfam" id="PF01029">
    <property type="entry name" value="NusB"/>
    <property type="match status" value="1"/>
</dbReference>
<sequence>MMAIQALYSWQITGTKNTSIASDFLNLIKFKKMNVDAEYFKKIFIGTSNKVYEIDHELLKYTLRNMRFIDQVERAILRLGVFELLHVEISYKIVIDEAVELSKKFCSEKSYKFINGVLDKMIFNRKKFEDL</sequence>
<keyword evidence="8" id="KW-1185">Reference proteome</keyword>
<dbReference type="Gene3D" id="1.10.940.10">
    <property type="entry name" value="NusB-like"/>
    <property type="match status" value="1"/>
</dbReference>
<organism evidence="7 8">
    <name type="scientific">Candidatus Riesia pediculischaeffi</name>
    <dbReference type="NCBI Taxonomy" id="428411"/>
    <lineage>
        <taxon>Bacteria</taxon>
        <taxon>Pseudomonadati</taxon>
        <taxon>Pseudomonadota</taxon>
        <taxon>Gammaproteobacteria</taxon>
        <taxon>Enterobacterales</taxon>
        <taxon>Enterobacteriaceae</taxon>
        <taxon>Candidatus Riesia</taxon>
    </lineage>
</organism>
<dbReference type="PANTHER" id="PTHR11078">
    <property type="entry name" value="N UTILIZATION SUBSTANCE PROTEIN B-RELATED"/>
    <property type="match status" value="1"/>
</dbReference>
<dbReference type="InterPro" id="IPR006027">
    <property type="entry name" value="NusB_RsmB_TIM44"/>
</dbReference>
<dbReference type="AlphaFoldDB" id="A0A1V0HKP3"/>
<evidence type="ECO:0000256" key="2">
    <source>
        <dbReference type="ARBA" id="ARBA00022814"/>
    </source>
</evidence>
<name>A0A1V0HKP3_9ENTR</name>
<dbReference type="STRING" id="428411.AOQ87_01880"/>
<dbReference type="GO" id="GO:0006353">
    <property type="term" value="P:DNA-templated transcription termination"/>
    <property type="evidence" value="ECO:0007669"/>
    <property type="project" value="InterPro"/>
</dbReference>
<dbReference type="EMBL" id="CP012839">
    <property type="protein sequence ID" value="ARC53398.1"/>
    <property type="molecule type" value="Genomic_DNA"/>
</dbReference>
<accession>A0A1V0HKP3</accession>
<evidence type="ECO:0000256" key="5">
    <source>
        <dbReference type="ARBA" id="ARBA00023163"/>
    </source>
</evidence>
<evidence type="ECO:0000256" key="4">
    <source>
        <dbReference type="ARBA" id="ARBA00023015"/>
    </source>
</evidence>
<dbReference type="InterPro" id="IPR035926">
    <property type="entry name" value="NusB-like_sf"/>
</dbReference>
<dbReference type="Proteomes" id="UP000242793">
    <property type="component" value="Chromosome"/>
</dbReference>
<gene>
    <name evidence="7" type="ORF">AOQ87_01880</name>
</gene>
<dbReference type="InterPro" id="IPR011605">
    <property type="entry name" value="NusB_fam"/>
</dbReference>
<dbReference type="KEGG" id="rped:AOQ87_01880"/>
<feature type="domain" description="NusB/RsmB/TIM44" evidence="6">
    <location>
        <begin position="2"/>
        <end position="122"/>
    </location>
</feature>
<protein>
    <recommendedName>
        <fullName evidence="6">NusB/RsmB/TIM44 domain-containing protein</fullName>
    </recommendedName>
</protein>
<evidence type="ECO:0000256" key="3">
    <source>
        <dbReference type="ARBA" id="ARBA00022884"/>
    </source>
</evidence>
<keyword evidence="2" id="KW-0889">Transcription antitermination</keyword>
<dbReference type="SUPFAM" id="SSF48013">
    <property type="entry name" value="NusB-like"/>
    <property type="match status" value="1"/>
</dbReference>
<evidence type="ECO:0000259" key="6">
    <source>
        <dbReference type="Pfam" id="PF01029"/>
    </source>
</evidence>
<dbReference type="GO" id="GO:0031564">
    <property type="term" value="P:transcription antitermination"/>
    <property type="evidence" value="ECO:0007669"/>
    <property type="project" value="UniProtKB-KW"/>
</dbReference>
<dbReference type="PANTHER" id="PTHR11078:SF3">
    <property type="entry name" value="ANTITERMINATION NUSB DOMAIN-CONTAINING PROTEIN"/>
    <property type="match status" value="1"/>
</dbReference>
<dbReference type="NCBIfam" id="TIGR01951">
    <property type="entry name" value="nusB"/>
    <property type="match status" value="1"/>
</dbReference>
<evidence type="ECO:0000313" key="7">
    <source>
        <dbReference type="EMBL" id="ARC53398.1"/>
    </source>
</evidence>
<evidence type="ECO:0000313" key="8">
    <source>
        <dbReference type="Proteomes" id="UP000242793"/>
    </source>
</evidence>
<keyword evidence="5" id="KW-0804">Transcription</keyword>
<proteinExistence type="inferred from homology"/>
<evidence type="ECO:0000256" key="1">
    <source>
        <dbReference type="ARBA" id="ARBA00005952"/>
    </source>
</evidence>
<dbReference type="GO" id="GO:0003723">
    <property type="term" value="F:RNA binding"/>
    <property type="evidence" value="ECO:0007669"/>
    <property type="project" value="UniProtKB-KW"/>
</dbReference>
<dbReference type="GO" id="GO:0005829">
    <property type="term" value="C:cytosol"/>
    <property type="evidence" value="ECO:0007669"/>
    <property type="project" value="TreeGrafter"/>
</dbReference>
<comment type="similarity">
    <text evidence="1">Belongs to the NusB family.</text>
</comment>
<reference evidence="7 8" key="1">
    <citation type="submission" date="2015-10" db="EMBL/GenBank/DDBJ databases">
        <title>Survey of human and primate louse endosymbionts.</title>
        <authorList>
            <person name="Boyd B.M."/>
        </authorList>
    </citation>
    <scope>NUCLEOTIDE SEQUENCE [LARGE SCALE GENOMIC DNA]</scope>
    <source>
        <strain evidence="7 8">PTSK</strain>
    </source>
</reference>
<keyword evidence="4" id="KW-0805">Transcription regulation</keyword>
<keyword evidence="3" id="KW-0694">RNA-binding</keyword>